<dbReference type="SUPFAM" id="SSF50249">
    <property type="entry name" value="Nucleic acid-binding proteins"/>
    <property type="match status" value="1"/>
</dbReference>
<evidence type="ECO:0000256" key="1">
    <source>
        <dbReference type="ARBA" id="ARBA00007452"/>
    </source>
</evidence>
<comment type="caution">
    <text evidence="9">The sequence shown here is derived from an EMBL/GenBank/DDBJ whole genome shotgun (WGS) entry which is preliminary data.</text>
</comment>
<sequence length="235" mass="27094">MTVRYRTKGFVFKRAERNEADQTFSIFTKDFGRLELKAKSIRKITSKLRAGIDIFYFSEIEFIQGKNDKTLTDALKIKKFNAGIKTLSQISDVLDNFIKGQEKDEKTFDLLNETFDKIDNKLAFQYFFWNFASLQGYRIEVENCADCKSKLNPYNIYFSAKDGGVVCKNCASPALTRNLAQIFPQKINSDIVKVLRLILKKNWQTVSKLKIEPKSQNLLEEILQNAAHSFCPAHC</sequence>
<dbReference type="GO" id="GO:0043590">
    <property type="term" value="C:bacterial nucleoid"/>
    <property type="evidence" value="ECO:0007669"/>
    <property type="project" value="TreeGrafter"/>
</dbReference>
<dbReference type="SUPFAM" id="SSF57863">
    <property type="entry name" value="ArfGap/RecO-like zinc finger"/>
    <property type="match status" value="1"/>
</dbReference>
<keyword evidence="5 7" id="KW-0234">DNA repair</keyword>
<comment type="similarity">
    <text evidence="1 7">Belongs to the RecO family.</text>
</comment>
<reference evidence="9 10" key="1">
    <citation type="journal article" date="2016" name="Nat. Commun.">
        <title>Thousands of microbial genomes shed light on interconnected biogeochemical processes in an aquifer system.</title>
        <authorList>
            <person name="Anantharaman K."/>
            <person name="Brown C.T."/>
            <person name="Hug L.A."/>
            <person name="Sharon I."/>
            <person name="Castelle C.J."/>
            <person name="Probst A.J."/>
            <person name="Thomas B.C."/>
            <person name="Singh A."/>
            <person name="Wilkins M.J."/>
            <person name="Karaoz U."/>
            <person name="Brodie E.L."/>
            <person name="Williams K.H."/>
            <person name="Hubbard S.S."/>
            <person name="Banfield J.F."/>
        </authorList>
    </citation>
    <scope>NUCLEOTIDE SEQUENCE [LARGE SCALE GENOMIC DNA]</scope>
</reference>
<evidence type="ECO:0000256" key="7">
    <source>
        <dbReference type="HAMAP-Rule" id="MF_00201"/>
    </source>
</evidence>
<feature type="domain" description="DNA replication/recombination mediator RecO N-terminal" evidence="8">
    <location>
        <begin position="2"/>
        <end position="74"/>
    </location>
</feature>
<dbReference type="STRING" id="1802223.A2358_04410"/>
<keyword evidence="4 7" id="KW-0233">DNA recombination</keyword>
<evidence type="ECO:0000313" key="10">
    <source>
        <dbReference type="Proteomes" id="UP000178650"/>
    </source>
</evidence>
<dbReference type="GO" id="GO:0006310">
    <property type="term" value="P:DNA recombination"/>
    <property type="evidence" value="ECO:0007669"/>
    <property type="project" value="UniProtKB-UniRule"/>
</dbReference>
<dbReference type="Gene3D" id="1.20.1440.120">
    <property type="entry name" value="Recombination protein O, C-terminal domain"/>
    <property type="match status" value="1"/>
</dbReference>
<accession>A0A1G2IWP3</accession>
<dbReference type="InterPro" id="IPR042242">
    <property type="entry name" value="RecO_C"/>
</dbReference>
<comment type="function">
    <text evidence="7">Involved in DNA repair and RecF pathway recombination.</text>
</comment>
<dbReference type="NCBIfam" id="TIGR00613">
    <property type="entry name" value="reco"/>
    <property type="match status" value="1"/>
</dbReference>
<gene>
    <name evidence="7" type="primary">recO</name>
    <name evidence="9" type="ORF">A2358_04410</name>
</gene>
<dbReference type="InterPro" id="IPR012340">
    <property type="entry name" value="NA-bd_OB-fold"/>
</dbReference>
<dbReference type="Proteomes" id="UP000178650">
    <property type="component" value="Unassembled WGS sequence"/>
</dbReference>
<dbReference type="PANTHER" id="PTHR33991:SF1">
    <property type="entry name" value="DNA REPAIR PROTEIN RECO"/>
    <property type="match status" value="1"/>
</dbReference>
<dbReference type="PANTHER" id="PTHR33991">
    <property type="entry name" value="DNA REPAIR PROTEIN RECO"/>
    <property type="match status" value="1"/>
</dbReference>
<evidence type="ECO:0000256" key="4">
    <source>
        <dbReference type="ARBA" id="ARBA00023172"/>
    </source>
</evidence>
<evidence type="ECO:0000259" key="8">
    <source>
        <dbReference type="Pfam" id="PF11967"/>
    </source>
</evidence>
<evidence type="ECO:0000256" key="6">
    <source>
        <dbReference type="ARBA" id="ARBA00033409"/>
    </source>
</evidence>
<dbReference type="EMBL" id="MHPJ01000013">
    <property type="protein sequence ID" value="OGZ78801.1"/>
    <property type="molecule type" value="Genomic_DNA"/>
</dbReference>
<dbReference type="Pfam" id="PF11967">
    <property type="entry name" value="RecO_N"/>
    <property type="match status" value="1"/>
</dbReference>
<evidence type="ECO:0000256" key="5">
    <source>
        <dbReference type="ARBA" id="ARBA00023204"/>
    </source>
</evidence>
<dbReference type="GO" id="GO:0006302">
    <property type="term" value="P:double-strand break repair"/>
    <property type="evidence" value="ECO:0007669"/>
    <property type="project" value="TreeGrafter"/>
</dbReference>
<protein>
    <recommendedName>
        <fullName evidence="2 7">DNA repair protein RecO</fullName>
    </recommendedName>
    <alternativeName>
        <fullName evidence="6 7">Recombination protein O</fullName>
    </alternativeName>
</protein>
<proteinExistence type="inferred from homology"/>
<dbReference type="InterPro" id="IPR022572">
    <property type="entry name" value="DNA_rep/recomb_RecO_N"/>
</dbReference>
<dbReference type="InterPro" id="IPR003717">
    <property type="entry name" value="RecO"/>
</dbReference>
<evidence type="ECO:0000256" key="2">
    <source>
        <dbReference type="ARBA" id="ARBA00021310"/>
    </source>
</evidence>
<evidence type="ECO:0000256" key="3">
    <source>
        <dbReference type="ARBA" id="ARBA00022763"/>
    </source>
</evidence>
<dbReference type="InterPro" id="IPR037278">
    <property type="entry name" value="ARFGAP/RecO"/>
</dbReference>
<keyword evidence="3 7" id="KW-0227">DNA damage</keyword>
<dbReference type="AlphaFoldDB" id="A0A1G2IWP3"/>
<dbReference type="Pfam" id="PF02565">
    <property type="entry name" value="RecO_C"/>
    <property type="match status" value="1"/>
</dbReference>
<organism evidence="9 10">
    <name type="scientific">Candidatus Staskawiczbacteria bacterium RIFOXYB1_FULL_37_44</name>
    <dbReference type="NCBI Taxonomy" id="1802223"/>
    <lineage>
        <taxon>Bacteria</taxon>
        <taxon>Candidatus Staskawicziibacteriota</taxon>
    </lineage>
</organism>
<dbReference type="HAMAP" id="MF_00201">
    <property type="entry name" value="RecO"/>
    <property type="match status" value="1"/>
</dbReference>
<dbReference type="Gene3D" id="2.40.50.140">
    <property type="entry name" value="Nucleic acid-binding proteins"/>
    <property type="match status" value="1"/>
</dbReference>
<name>A0A1G2IWP3_9BACT</name>
<evidence type="ECO:0000313" key="9">
    <source>
        <dbReference type="EMBL" id="OGZ78801.1"/>
    </source>
</evidence>